<comment type="caution">
    <text evidence="2">The sequence shown here is derived from an EMBL/GenBank/DDBJ whole genome shotgun (WGS) entry which is preliminary data.</text>
</comment>
<organism evidence="2 3">
    <name type="scientific">Cohnella silvisoli</name>
    <dbReference type="NCBI Taxonomy" id="2873699"/>
    <lineage>
        <taxon>Bacteria</taxon>
        <taxon>Bacillati</taxon>
        <taxon>Bacillota</taxon>
        <taxon>Bacilli</taxon>
        <taxon>Bacillales</taxon>
        <taxon>Paenibacillaceae</taxon>
        <taxon>Cohnella</taxon>
    </lineage>
</organism>
<evidence type="ECO:0000313" key="3">
    <source>
        <dbReference type="Proteomes" id="UP001493487"/>
    </source>
</evidence>
<protein>
    <submittedName>
        <fullName evidence="2">Uncharacterized protein</fullName>
    </submittedName>
</protein>
<evidence type="ECO:0000256" key="1">
    <source>
        <dbReference type="SAM" id="SignalP"/>
    </source>
</evidence>
<name>A0ABV1L4M2_9BACL</name>
<dbReference type="RefSeq" id="WP_232190283.1">
    <property type="nucleotide sequence ID" value="NZ_JAIOAP010000032.1"/>
</dbReference>
<gene>
    <name evidence="2" type="ORF">QJS35_32930</name>
</gene>
<dbReference type="EMBL" id="JASKHM010000033">
    <property type="protein sequence ID" value="MEQ4487188.1"/>
    <property type="molecule type" value="Genomic_DNA"/>
</dbReference>
<reference evidence="2 3" key="1">
    <citation type="journal article" date="2023" name="Genome Announc.">
        <title>Pan-Genome Analyses of the Genus Cohnella and Proposal of the Novel Species Cohnella silvisoli sp. nov., Isolated from Forest Soil.</title>
        <authorList>
            <person name="Wang C."/>
            <person name="Mao L."/>
            <person name="Bao G."/>
            <person name="Zhu H."/>
        </authorList>
    </citation>
    <scope>NUCLEOTIDE SEQUENCE [LARGE SCALE GENOMIC DNA]</scope>
    <source>
        <strain evidence="2 3">NL03-T5-1</strain>
    </source>
</reference>
<keyword evidence="1" id="KW-0732">Signal</keyword>
<feature type="signal peptide" evidence="1">
    <location>
        <begin position="1"/>
        <end position="29"/>
    </location>
</feature>
<keyword evidence="3" id="KW-1185">Reference proteome</keyword>
<feature type="chain" id="PRO_5046435738" evidence="1">
    <location>
        <begin position="30"/>
        <end position="248"/>
    </location>
</feature>
<evidence type="ECO:0000313" key="2">
    <source>
        <dbReference type="EMBL" id="MEQ4487188.1"/>
    </source>
</evidence>
<dbReference type="Proteomes" id="UP001493487">
    <property type="component" value="Unassembled WGS sequence"/>
</dbReference>
<accession>A0ABV1L4M2</accession>
<sequence>MRYKLTNRTIISGAALALLCMQGCMTSSASLSANKALALSASALSGSESYGFAGEVSVIDPGGSVGSKAAYEGKVTLHGNMQLQWKNSATHSASVKSQNAMSYQPLKLLEYINGKSAEITYAETPIPNRPVHLQIKLDDNVARERVVAGLRADLALLRSDKELLRGDPKEAEKILSNAGKRLETAIATLKVKTVCDWTADPKDWFPDRLREETILTYSWDGKPFREKRIAETNFLHNAQDGTMKKVNK</sequence>
<proteinExistence type="predicted"/>